<dbReference type="InterPro" id="IPR036388">
    <property type="entry name" value="WH-like_DNA-bd_sf"/>
</dbReference>
<dbReference type="RefSeq" id="WP_169341533.1">
    <property type="nucleotide sequence ID" value="NZ_JABBZM010000029.1"/>
</dbReference>
<dbReference type="AlphaFoldDB" id="A0A848P990"/>
<comment type="caution">
    <text evidence="1">The sequence shown here is derived from an EMBL/GenBank/DDBJ whole genome shotgun (WGS) entry which is preliminary data.</text>
</comment>
<organism evidence="1 2">
    <name type="scientific">Ralstonia insidiosa</name>
    <dbReference type="NCBI Taxonomy" id="190721"/>
    <lineage>
        <taxon>Bacteria</taxon>
        <taxon>Pseudomonadati</taxon>
        <taxon>Pseudomonadota</taxon>
        <taxon>Betaproteobacteria</taxon>
        <taxon>Burkholderiales</taxon>
        <taxon>Burkholderiaceae</taxon>
        <taxon>Ralstonia</taxon>
    </lineage>
</organism>
<dbReference type="EMBL" id="JABBZM010000029">
    <property type="protein sequence ID" value="NMV41186.1"/>
    <property type="molecule type" value="Genomic_DNA"/>
</dbReference>
<protein>
    <submittedName>
        <fullName evidence="1">Uncharacterized protein</fullName>
    </submittedName>
</protein>
<dbReference type="Gene3D" id="1.10.10.10">
    <property type="entry name" value="Winged helix-like DNA-binding domain superfamily/Winged helix DNA-binding domain"/>
    <property type="match status" value="1"/>
</dbReference>
<gene>
    <name evidence="1" type="ORF">HGR00_25035</name>
</gene>
<proteinExistence type="predicted"/>
<accession>A0A848P990</accession>
<dbReference type="GO" id="GO:0006355">
    <property type="term" value="P:regulation of DNA-templated transcription"/>
    <property type="evidence" value="ECO:0007669"/>
    <property type="project" value="InterPro"/>
</dbReference>
<dbReference type="Proteomes" id="UP000575469">
    <property type="component" value="Unassembled WGS sequence"/>
</dbReference>
<reference evidence="1 2" key="1">
    <citation type="submission" date="2020-04" db="EMBL/GenBank/DDBJ databases">
        <title>Ralstonia insidiosa genome sequencing and assembly.</title>
        <authorList>
            <person name="Martins R.C.R."/>
            <person name="Perdigao-Neto L.V."/>
            <person name="Levin A.S.S."/>
            <person name="Costa S.F."/>
        </authorList>
    </citation>
    <scope>NUCLEOTIDE SEQUENCE [LARGE SCALE GENOMIC DNA]</scope>
    <source>
        <strain evidence="1 2">5047</strain>
    </source>
</reference>
<dbReference type="InterPro" id="IPR016032">
    <property type="entry name" value="Sig_transdc_resp-reg_C-effctor"/>
</dbReference>
<evidence type="ECO:0000313" key="1">
    <source>
        <dbReference type="EMBL" id="NMV41186.1"/>
    </source>
</evidence>
<dbReference type="GO" id="GO:0003677">
    <property type="term" value="F:DNA binding"/>
    <property type="evidence" value="ECO:0007669"/>
    <property type="project" value="InterPro"/>
</dbReference>
<name>A0A848P990_9RALS</name>
<sequence>MDDGKRGERQPSLRSRWPRGVIGAIRYFTDHVIYRYKRPVDWTGLYAMEEAFTPGYPVWAGGFAILNDDEEAVFKLLGEEGGSTQPIRVKLGMTEEQIEKHLGRLKHKLGAASLSELAEIARQHEKK</sequence>
<dbReference type="SUPFAM" id="SSF46894">
    <property type="entry name" value="C-terminal effector domain of the bipartite response regulators"/>
    <property type="match status" value="1"/>
</dbReference>
<evidence type="ECO:0000313" key="2">
    <source>
        <dbReference type="Proteomes" id="UP000575469"/>
    </source>
</evidence>